<dbReference type="InterPro" id="IPR001647">
    <property type="entry name" value="HTH_TetR"/>
</dbReference>
<evidence type="ECO:0000313" key="6">
    <source>
        <dbReference type="EMBL" id="AXB42578.1"/>
    </source>
</evidence>
<proteinExistence type="predicted"/>
<keyword evidence="2 4" id="KW-0238">DNA-binding</keyword>
<feature type="DNA-binding region" description="H-T-H motif" evidence="4">
    <location>
        <begin position="33"/>
        <end position="52"/>
    </location>
</feature>
<evidence type="ECO:0000256" key="1">
    <source>
        <dbReference type="ARBA" id="ARBA00023015"/>
    </source>
</evidence>
<evidence type="ECO:0000259" key="5">
    <source>
        <dbReference type="PROSITE" id="PS50977"/>
    </source>
</evidence>
<keyword evidence="3" id="KW-0804">Transcription</keyword>
<dbReference type="GO" id="GO:0003700">
    <property type="term" value="F:DNA-binding transcription factor activity"/>
    <property type="evidence" value="ECO:0007669"/>
    <property type="project" value="TreeGrafter"/>
</dbReference>
<dbReference type="PROSITE" id="PS50977">
    <property type="entry name" value="HTH_TETR_2"/>
    <property type="match status" value="1"/>
</dbReference>
<dbReference type="Gene3D" id="1.10.357.10">
    <property type="entry name" value="Tetracycline Repressor, domain 2"/>
    <property type="match status" value="1"/>
</dbReference>
<dbReference type="Proteomes" id="UP000250434">
    <property type="component" value="Chromosome"/>
</dbReference>
<dbReference type="EMBL" id="CP015163">
    <property type="protein sequence ID" value="AXB42578.1"/>
    <property type="molecule type" value="Genomic_DNA"/>
</dbReference>
<evidence type="ECO:0000256" key="4">
    <source>
        <dbReference type="PROSITE-ProRule" id="PRU00335"/>
    </source>
</evidence>
<name>A0A344L3F4_9PSEU</name>
<dbReference type="AlphaFoldDB" id="A0A344L3F4"/>
<dbReference type="Pfam" id="PF13305">
    <property type="entry name" value="TetR_C_33"/>
    <property type="match status" value="1"/>
</dbReference>
<dbReference type="InterPro" id="IPR050109">
    <property type="entry name" value="HTH-type_TetR-like_transc_reg"/>
</dbReference>
<evidence type="ECO:0000313" key="7">
    <source>
        <dbReference type="Proteomes" id="UP000250434"/>
    </source>
</evidence>
<dbReference type="InterPro" id="IPR036271">
    <property type="entry name" value="Tet_transcr_reg_TetR-rel_C_sf"/>
</dbReference>
<sequence>MAGRRGYHHGDLPAALVRTSFELLAEQGLPSFSVAQVARRLGISTASPYRHFRDRDHLLAAVATAAARELTEAVRAATDAAGADPADRFAAAGSAYLRFAVGRGAGFDVIYAAELAALRDEELATAGRELMDLFTGLAEATGARSKPETLELVGNLIALAHGYAALYRNGLFAAGRYRLEDLAAQAENGARALTRGATPR</sequence>
<protein>
    <submittedName>
        <fullName evidence="6">TetR family transcriptional regulator</fullName>
    </submittedName>
</protein>
<evidence type="ECO:0000256" key="2">
    <source>
        <dbReference type="ARBA" id="ARBA00023125"/>
    </source>
</evidence>
<dbReference type="SUPFAM" id="SSF46689">
    <property type="entry name" value="Homeodomain-like"/>
    <property type="match status" value="1"/>
</dbReference>
<dbReference type="KEGG" id="aab:A4R43_08580"/>
<accession>A0A344L3F4</accession>
<organism evidence="6 7">
    <name type="scientific">Amycolatopsis albispora</name>
    <dbReference type="NCBI Taxonomy" id="1804986"/>
    <lineage>
        <taxon>Bacteria</taxon>
        <taxon>Bacillati</taxon>
        <taxon>Actinomycetota</taxon>
        <taxon>Actinomycetes</taxon>
        <taxon>Pseudonocardiales</taxon>
        <taxon>Pseudonocardiaceae</taxon>
        <taxon>Amycolatopsis</taxon>
    </lineage>
</organism>
<evidence type="ECO:0000256" key="3">
    <source>
        <dbReference type="ARBA" id="ARBA00023163"/>
    </source>
</evidence>
<dbReference type="PRINTS" id="PR00455">
    <property type="entry name" value="HTHTETR"/>
</dbReference>
<dbReference type="GO" id="GO:0000976">
    <property type="term" value="F:transcription cis-regulatory region binding"/>
    <property type="evidence" value="ECO:0007669"/>
    <property type="project" value="TreeGrafter"/>
</dbReference>
<dbReference type="RefSeq" id="WP_113691842.1">
    <property type="nucleotide sequence ID" value="NZ_CP015163.1"/>
</dbReference>
<keyword evidence="1" id="KW-0805">Transcription regulation</keyword>
<reference evidence="6 7" key="1">
    <citation type="submission" date="2016-04" db="EMBL/GenBank/DDBJ databases">
        <title>Complete genome sequence and analysis of deep-sea sediment isolate, Amycolatopsis sp. WP1.</title>
        <authorList>
            <person name="Wang H."/>
            <person name="Chen S."/>
            <person name="Wu Q."/>
        </authorList>
    </citation>
    <scope>NUCLEOTIDE SEQUENCE [LARGE SCALE GENOMIC DNA]</scope>
    <source>
        <strain evidence="6 7">WP1</strain>
    </source>
</reference>
<gene>
    <name evidence="6" type="ORF">A4R43_08580</name>
</gene>
<dbReference type="OrthoDB" id="3173376at2"/>
<dbReference type="PANTHER" id="PTHR30055:SF220">
    <property type="entry name" value="TETR-FAMILY REGULATORY PROTEIN"/>
    <property type="match status" value="1"/>
</dbReference>
<dbReference type="InterPro" id="IPR025996">
    <property type="entry name" value="MT1864/Rv1816-like_C"/>
</dbReference>
<dbReference type="Pfam" id="PF00440">
    <property type="entry name" value="TetR_N"/>
    <property type="match status" value="1"/>
</dbReference>
<dbReference type="SUPFAM" id="SSF48498">
    <property type="entry name" value="Tetracyclin repressor-like, C-terminal domain"/>
    <property type="match status" value="1"/>
</dbReference>
<keyword evidence="7" id="KW-1185">Reference proteome</keyword>
<dbReference type="PANTHER" id="PTHR30055">
    <property type="entry name" value="HTH-TYPE TRANSCRIPTIONAL REGULATOR RUTR"/>
    <property type="match status" value="1"/>
</dbReference>
<dbReference type="InterPro" id="IPR009057">
    <property type="entry name" value="Homeodomain-like_sf"/>
</dbReference>
<feature type="domain" description="HTH tetR-type" evidence="5">
    <location>
        <begin position="10"/>
        <end position="70"/>
    </location>
</feature>